<evidence type="ECO:0000256" key="2">
    <source>
        <dbReference type="ARBA" id="ARBA00009712"/>
    </source>
</evidence>
<dbReference type="GO" id="GO:0005506">
    <property type="term" value="F:iron ion binding"/>
    <property type="evidence" value="ECO:0007669"/>
    <property type="project" value="InterPro"/>
</dbReference>
<dbReference type="GO" id="GO:0030424">
    <property type="term" value="C:axon"/>
    <property type="evidence" value="ECO:0007669"/>
    <property type="project" value="TreeGrafter"/>
</dbReference>
<evidence type="ECO:0000313" key="10">
    <source>
        <dbReference type="EMBL" id="GIY44762.1"/>
    </source>
</evidence>
<evidence type="ECO:0000313" key="11">
    <source>
        <dbReference type="Proteomes" id="UP001054837"/>
    </source>
</evidence>
<keyword evidence="3 7" id="KW-0479">Metal-binding</keyword>
<proteinExistence type="inferred from homology"/>
<dbReference type="PIRSF" id="PIRSF000336">
    <property type="entry name" value="TH"/>
    <property type="match status" value="1"/>
</dbReference>
<dbReference type="EMBL" id="BPLQ01009569">
    <property type="protein sequence ID" value="GIY44762.1"/>
    <property type="molecule type" value="Genomic_DNA"/>
</dbReference>
<dbReference type="SUPFAM" id="SSF56534">
    <property type="entry name" value="Aromatic aminoacid monoxygenases, catalytic and oligomerization domains"/>
    <property type="match status" value="1"/>
</dbReference>
<dbReference type="InterPro" id="IPR036329">
    <property type="entry name" value="Aro-AA_hydroxylase_C_sf"/>
</dbReference>
<dbReference type="PANTHER" id="PTHR11473">
    <property type="entry name" value="AROMATIC AMINO ACID HYDROXYLASE"/>
    <property type="match status" value="1"/>
</dbReference>
<keyword evidence="11" id="KW-1185">Reference proteome</keyword>
<keyword evidence="6" id="KW-0503">Monooxygenase</keyword>
<accession>A0AAV4TIL1</accession>
<dbReference type="AlphaFoldDB" id="A0AAV4TIL1"/>
<protein>
    <submittedName>
        <fullName evidence="10">Tyrosine 3-monooxygenase</fullName>
    </submittedName>
</protein>
<dbReference type="InterPro" id="IPR019773">
    <property type="entry name" value="Tyrosine_3-monooxygenase-like"/>
</dbReference>
<dbReference type="PANTHER" id="PTHR11473:SF15">
    <property type="entry name" value="TYROSINE 3-MONOOXYGENASE"/>
    <property type="match status" value="1"/>
</dbReference>
<evidence type="ECO:0000256" key="6">
    <source>
        <dbReference type="ARBA" id="ARBA00023033"/>
    </source>
</evidence>
<dbReference type="GO" id="GO:0005737">
    <property type="term" value="C:cytoplasm"/>
    <property type="evidence" value="ECO:0007669"/>
    <property type="project" value="TreeGrafter"/>
</dbReference>
<dbReference type="InterPro" id="IPR019774">
    <property type="entry name" value="Aromatic-AA_hydroxylase_C"/>
</dbReference>
<dbReference type="GO" id="GO:0004511">
    <property type="term" value="F:tyrosine 3-monooxygenase activity"/>
    <property type="evidence" value="ECO:0007669"/>
    <property type="project" value="TreeGrafter"/>
</dbReference>
<reference evidence="10 11" key="1">
    <citation type="submission" date="2021-06" db="EMBL/GenBank/DDBJ databases">
        <title>Caerostris darwini draft genome.</title>
        <authorList>
            <person name="Kono N."/>
            <person name="Arakawa K."/>
        </authorList>
    </citation>
    <scope>NUCLEOTIDE SEQUENCE [LARGE SCALE GENOMIC DNA]</scope>
</reference>
<evidence type="ECO:0000256" key="1">
    <source>
        <dbReference type="ARBA" id="ARBA00001954"/>
    </source>
</evidence>
<feature type="binding site" evidence="7">
    <location>
        <position position="334"/>
    </location>
    <ligand>
        <name>Fe cation</name>
        <dbReference type="ChEBI" id="CHEBI:24875"/>
    </ligand>
</feature>
<feature type="domain" description="Biopterin-dependent aromatic amino acid hydroxylase family profile" evidence="9">
    <location>
        <begin position="155"/>
        <end position="502"/>
    </location>
</feature>
<dbReference type="InterPro" id="IPR001273">
    <property type="entry name" value="ArAA_hydroxylase"/>
</dbReference>
<dbReference type="InterPro" id="IPR036951">
    <property type="entry name" value="ArAA_hydroxylase_sf"/>
</dbReference>
<evidence type="ECO:0000256" key="8">
    <source>
        <dbReference type="PIRSR" id="PIRSR601273-2"/>
    </source>
</evidence>
<dbReference type="PRINTS" id="PR00372">
    <property type="entry name" value="FYWHYDRXLASE"/>
</dbReference>
<gene>
    <name evidence="10" type="primary">ple</name>
    <name evidence="10" type="ORF">CDAR_219501</name>
</gene>
<organism evidence="10 11">
    <name type="scientific">Caerostris darwini</name>
    <dbReference type="NCBI Taxonomy" id="1538125"/>
    <lineage>
        <taxon>Eukaryota</taxon>
        <taxon>Metazoa</taxon>
        <taxon>Ecdysozoa</taxon>
        <taxon>Arthropoda</taxon>
        <taxon>Chelicerata</taxon>
        <taxon>Arachnida</taxon>
        <taxon>Araneae</taxon>
        <taxon>Araneomorphae</taxon>
        <taxon>Entelegynae</taxon>
        <taxon>Araneoidea</taxon>
        <taxon>Araneidae</taxon>
        <taxon>Caerostris</taxon>
    </lineage>
</organism>
<dbReference type="Gene3D" id="1.10.800.10">
    <property type="entry name" value="Aromatic amino acid hydroxylase"/>
    <property type="match status" value="1"/>
</dbReference>
<evidence type="ECO:0000256" key="7">
    <source>
        <dbReference type="PIRSR" id="PIRSR000336-1"/>
    </source>
</evidence>
<evidence type="ECO:0000256" key="4">
    <source>
        <dbReference type="ARBA" id="ARBA00023002"/>
    </source>
</evidence>
<comment type="cofactor">
    <cofactor evidence="1 8">
        <name>Fe(2+)</name>
        <dbReference type="ChEBI" id="CHEBI:29033"/>
    </cofactor>
</comment>
<feature type="binding site" evidence="7">
    <location>
        <position position="339"/>
    </location>
    <ligand>
        <name>Fe cation</name>
        <dbReference type="ChEBI" id="CHEBI:24875"/>
    </ligand>
</feature>
<evidence type="ECO:0000259" key="9">
    <source>
        <dbReference type="PROSITE" id="PS51410"/>
    </source>
</evidence>
<dbReference type="GO" id="GO:0043204">
    <property type="term" value="C:perikaryon"/>
    <property type="evidence" value="ECO:0007669"/>
    <property type="project" value="TreeGrafter"/>
</dbReference>
<comment type="similarity">
    <text evidence="2">Belongs to the biopterin-dependent aromatic amino acid hydroxylase family.</text>
</comment>
<evidence type="ECO:0000256" key="5">
    <source>
        <dbReference type="ARBA" id="ARBA00023004"/>
    </source>
</evidence>
<dbReference type="PROSITE" id="PS51410">
    <property type="entry name" value="BH4_AAA_HYDROXYL_2"/>
    <property type="match status" value="1"/>
</dbReference>
<keyword evidence="5 7" id="KW-0408">Iron</keyword>
<evidence type="ECO:0000256" key="3">
    <source>
        <dbReference type="ARBA" id="ARBA00022723"/>
    </source>
</evidence>
<comment type="caution">
    <text evidence="10">The sequence shown here is derived from an EMBL/GenBank/DDBJ whole genome shotgun (WGS) entry which is preliminary data.</text>
</comment>
<feature type="binding site" evidence="7">
    <location>
        <position position="379"/>
    </location>
    <ligand>
        <name>Fe cation</name>
        <dbReference type="ChEBI" id="CHEBI:24875"/>
    </ligand>
</feature>
<dbReference type="GO" id="GO:0006585">
    <property type="term" value="P:dopamine biosynthetic process from tyrosine"/>
    <property type="evidence" value="ECO:0007669"/>
    <property type="project" value="TreeGrafter"/>
</dbReference>
<sequence length="506" mass="58843">MDAPVENPWTNGSSYKINGKDEEYSSKRLSLVYCAKFETQQNQAAQEHWITELKRSESKEFDLTEDEVLLLSQYRIEDANDKRWINLVFSIENGLWPLPYILRCIMNENGQIKHLETRPSKKENYSFDVLVKVELSKNELLNVIKFVRSNHGIYLHGIPREELVLKEIWFPKHISDLDKCTHVLSHLEPDLESDHPGFNDVIYRTRRQEIADISSKYKYGHVVPAIKYTEDEIKTWGIVFKKMRKLHSKYACSQYRKCFRMLEEELNFNPDCIPQMQDISMFLKRKTGFTLRPASGLVTARDFLASLAFRVFQCTQYVRHSCKPDHSPEPDCIHEYLGHVPMFADPVFAKFSQEIGLASLGASDENIEKLSTIYFYTIEFGLCKENNSIKAYGAGLLSSYGELQNAISGKPKIRPFEPEITAITPYNDSTYLETYFVADSFEEAKDKIRDFVDSHFRRPYDFIYDPYTDSIVKLDSFELIQNVADTMKSQLSSLNYAVKCLQKYKT</sequence>
<dbReference type="Proteomes" id="UP001054837">
    <property type="component" value="Unassembled WGS sequence"/>
</dbReference>
<keyword evidence="4" id="KW-0560">Oxidoreductase</keyword>
<name>A0AAV4TIL1_9ARAC</name>
<dbReference type="Pfam" id="PF00351">
    <property type="entry name" value="Biopterin_H"/>
    <property type="match status" value="1"/>
</dbReference>